<sequence>MPVALATFSGLLEGSPDAQALRRALLALGVETTVAAWNDPSVAWDAFDLVVVRCTWDYTEYRDDFLAWAERVPRVCNAPDVLRWNTDKRYLRDLADAGVPVVPTLWDPDGLPSHWPEYVIKPAVSIGSRDTARWGPGEEDQARAHLRDLRARGRTVMLQPFLTAIETAGETALVFRDGEFSHAARKAPILRANAGIEGPVTGDDSRGQITPATATDDQLALARQTLAAVPGAPHLLYARVDMVPGPDGSPVVLELELTEPNLFLDKSPEAAQAFAQAISTRL</sequence>
<evidence type="ECO:0000313" key="2">
    <source>
        <dbReference type="Proteomes" id="UP001501231"/>
    </source>
</evidence>
<evidence type="ECO:0000313" key="1">
    <source>
        <dbReference type="EMBL" id="GAA2407944.1"/>
    </source>
</evidence>
<protein>
    <recommendedName>
        <fullName evidence="3">ATP-grasp domain-containing protein</fullName>
    </recommendedName>
</protein>
<dbReference type="PANTHER" id="PTHR39217">
    <property type="match status" value="1"/>
</dbReference>
<dbReference type="EMBL" id="BAAARW010000005">
    <property type="protein sequence ID" value="GAA2407944.1"/>
    <property type="molecule type" value="Genomic_DNA"/>
</dbReference>
<evidence type="ECO:0008006" key="3">
    <source>
        <dbReference type="Google" id="ProtNLM"/>
    </source>
</evidence>
<name>A0ABN3ILH2_9ACTN</name>
<dbReference type="RefSeq" id="WP_344587895.1">
    <property type="nucleotide sequence ID" value="NZ_BAAARW010000005.1"/>
</dbReference>
<keyword evidence="2" id="KW-1185">Reference proteome</keyword>
<dbReference type="SUPFAM" id="SSF56059">
    <property type="entry name" value="Glutathione synthetase ATP-binding domain-like"/>
    <property type="match status" value="1"/>
</dbReference>
<organism evidence="1 2">
    <name type="scientific">Actinomadura vinacea</name>
    <dbReference type="NCBI Taxonomy" id="115336"/>
    <lineage>
        <taxon>Bacteria</taxon>
        <taxon>Bacillati</taxon>
        <taxon>Actinomycetota</taxon>
        <taxon>Actinomycetes</taxon>
        <taxon>Streptosporangiales</taxon>
        <taxon>Thermomonosporaceae</taxon>
        <taxon>Actinomadura</taxon>
    </lineage>
</organism>
<gene>
    <name evidence="1" type="ORF">GCM10010191_15520</name>
</gene>
<dbReference type="InterPro" id="IPR053191">
    <property type="entry name" value="DcsG_Biosynth_Enzyme"/>
</dbReference>
<dbReference type="Proteomes" id="UP001501231">
    <property type="component" value="Unassembled WGS sequence"/>
</dbReference>
<reference evidence="1 2" key="1">
    <citation type="journal article" date="2019" name="Int. J. Syst. Evol. Microbiol.">
        <title>The Global Catalogue of Microorganisms (GCM) 10K type strain sequencing project: providing services to taxonomists for standard genome sequencing and annotation.</title>
        <authorList>
            <consortium name="The Broad Institute Genomics Platform"/>
            <consortium name="The Broad Institute Genome Sequencing Center for Infectious Disease"/>
            <person name="Wu L."/>
            <person name="Ma J."/>
        </authorList>
    </citation>
    <scope>NUCLEOTIDE SEQUENCE [LARGE SCALE GENOMIC DNA]</scope>
    <source>
        <strain evidence="1 2">JCM 3325</strain>
    </source>
</reference>
<dbReference type="PANTHER" id="PTHR39217:SF1">
    <property type="entry name" value="GLUTATHIONE SYNTHETASE"/>
    <property type="match status" value="1"/>
</dbReference>
<comment type="caution">
    <text evidence="1">The sequence shown here is derived from an EMBL/GenBank/DDBJ whole genome shotgun (WGS) entry which is preliminary data.</text>
</comment>
<proteinExistence type="predicted"/>
<accession>A0ABN3ILH2</accession>